<evidence type="ECO:0000259" key="1">
    <source>
        <dbReference type="Pfam" id="PF01471"/>
    </source>
</evidence>
<sequence length="676" mass="68557">MSNVLKSKSLLGITIVAVIVAGALFAFALTASAAYMHTGTLKMGSTGSQVMSLQQTLNANGYLVSSVGAGSPGLESSYFGAKTKAAVMAFQAARGLAADGVVGPLTGAVLAGLTGAPVSGLPAGCTSTAGFSPTTGASCSSGTSLPAGCTSTAGFSPTTGASCSGGSTPSTSGLLTGGAGSVDSYDLASGLSNEEVGEDADDVKVVGLEIENSNDSDIRLTALRLVFDEGTAASDFDNYAKDVSIWLGSTEVAREDGDEFNDNNAWTKTVSLDSSAVIDAGDTEILYVAISGVSNLDTNDAADTWTVDMTSLRFVDATGASISEDPTVAATTFSFESFATSADTELKITESGTANKLVNDAHLINVDATNTTDNVPILAFDVEIEGDSDVTIDDLPVTLTSTEAAGTDFDEPGDVVTTLRLFADGVEIGSEAVDGAAAGGADTQVVLFDDLDYVIDAGDTVNFVVKGKFVALSGALDVADTIAAAFGETETDLATFDAEDETGENLADADKTGTANSTASEIRDVGFTLELVSATAVKTAGEVTVQPSDTGLFTITFDVTAWDGDIYIDASAPLEAGGSGEADLTVTGAGTVVATLTSPSGATASANTTFLVAEDDTERFSINVDIRDGATDMVDGFFDVALADLVYALTAIDGNLGYTFNLVDFKTPQIFLNDGE</sequence>
<evidence type="ECO:0000313" key="3">
    <source>
        <dbReference type="Proteomes" id="UP000179381"/>
    </source>
</evidence>
<reference evidence="2 3" key="1">
    <citation type="journal article" date="2016" name="Nat. Commun.">
        <title>Thousands of microbial genomes shed light on interconnected biogeochemical processes in an aquifer system.</title>
        <authorList>
            <person name="Anantharaman K."/>
            <person name="Brown C.T."/>
            <person name="Hug L.A."/>
            <person name="Sharon I."/>
            <person name="Castelle C.J."/>
            <person name="Probst A.J."/>
            <person name="Thomas B.C."/>
            <person name="Singh A."/>
            <person name="Wilkins M.J."/>
            <person name="Karaoz U."/>
            <person name="Brodie E.L."/>
            <person name="Williams K.H."/>
            <person name="Hubbard S.S."/>
            <person name="Banfield J.F."/>
        </authorList>
    </citation>
    <scope>NUCLEOTIDE SEQUENCE [LARGE SCALE GENOMIC DNA]</scope>
</reference>
<dbReference type="Proteomes" id="UP000179381">
    <property type="component" value="Unassembled WGS sequence"/>
</dbReference>
<feature type="domain" description="Peptidoglycan binding-like" evidence="1">
    <location>
        <begin position="46"/>
        <end position="110"/>
    </location>
</feature>
<comment type="caution">
    <text evidence="2">The sequence shown here is derived from an EMBL/GenBank/DDBJ whole genome shotgun (WGS) entry which is preliminary data.</text>
</comment>
<dbReference type="EMBL" id="MFVH01000025">
    <property type="protein sequence ID" value="OGI91605.1"/>
    <property type="molecule type" value="Genomic_DNA"/>
</dbReference>
<dbReference type="SUPFAM" id="SSF47090">
    <property type="entry name" value="PGBD-like"/>
    <property type="match status" value="1"/>
</dbReference>
<organism evidence="2 3">
    <name type="scientific">Candidatus Nomurabacteria bacterium RIFCSPLOWO2_01_FULL_46_18</name>
    <dbReference type="NCBI Taxonomy" id="1801783"/>
    <lineage>
        <taxon>Bacteria</taxon>
        <taxon>Candidatus Nomuraibacteriota</taxon>
    </lineage>
</organism>
<protein>
    <recommendedName>
        <fullName evidence="1">Peptidoglycan binding-like domain-containing protein</fullName>
    </recommendedName>
</protein>
<name>A0A1F6XC32_9BACT</name>
<gene>
    <name evidence="2" type="ORF">A2933_00275</name>
</gene>
<dbReference type="InterPro" id="IPR002477">
    <property type="entry name" value="Peptidoglycan-bd-like"/>
</dbReference>
<evidence type="ECO:0000313" key="2">
    <source>
        <dbReference type="EMBL" id="OGI91605.1"/>
    </source>
</evidence>
<dbReference type="InterPro" id="IPR036366">
    <property type="entry name" value="PGBDSf"/>
</dbReference>
<dbReference type="InterPro" id="IPR036365">
    <property type="entry name" value="PGBD-like_sf"/>
</dbReference>
<dbReference type="Gene3D" id="1.10.101.10">
    <property type="entry name" value="PGBD-like superfamily/PGBD"/>
    <property type="match status" value="1"/>
</dbReference>
<proteinExistence type="predicted"/>
<accession>A0A1F6XC32</accession>
<dbReference type="AlphaFoldDB" id="A0A1F6XC32"/>
<dbReference type="Pfam" id="PF01471">
    <property type="entry name" value="PG_binding_1"/>
    <property type="match status" value="1"/>
</dbReference>